<sequence>DLDHPGDNDPSDHEVVWIEFDQNSRKVTGVYTYFHRALLSTEEAVKDANLHRQRARINVQWGGHGSLPLGWERLKPQVFYEKIGEKLKIKNMPERYQELSKGIKNPGHPLARNWPKRFEGSYKDFINFSQYVDSRKWLKKKRMVIISRWPNAVINRYFLAYNYFPKKQWPK</sequence>
<gene>
    <name evidence="1" type="ORF">S01H1_42242</name>
</gene>
<accession>X0UHB5</accession>
<dbReference type="EMBL" id="BARS01026840">
    <property type="protein sequence ID" value="GAG05139.1"/>
    <property type="molecule type" value="Genomic_DNA"/>
</dbReference>
<reference evidence="1" key="1">
    <citation type="journal article" date="2014" name="Front. Microbiol.">
        <title>High frequency of phylogenetically diverse reductive dehalogenase-homologous genes in deep subseafloor sedimentary metagenomes.</title>
        <authorList>
            <person name="Kawai M."/>
            <person name="Futagami T."/>
            <person name="Toyoda A."/>
            <person name="Takaki Y."/>
            <person name="Nishi S."/>
            <person name="Hori S."/>
            <person name="Arai W."/>
            <person name="Tsubouchi T."/>
            <person name="Morono Y."/>
            <person name="Uchiyama I."/>
            <person name="Ito T."/>
            <person name="Fujiyama A."/>
            <person name="Inagaki F."/>
            <person name="Takami H."/>
        </authorList>
    </citation>
    <scope>NUCLEOTIDE SEQUENCE</scope>
    <source>
        <strain evidence="1">Expedition CK06-06</strain>
    </source>
</reference>
<evidence type="ECO:0000313" key="1">
    <source>
        <dbReference type="EMBL" id="GAG05139.1"/>
    </source>
</evidence>
<proteinExistence type="predicted"/>
<dbReference type="AlphaFoldDB" id="X0UHB5"/>
<protein>
    <submittedName>
        <fullName evidence="1">Uncharacterized protein</fullName>
    </submittedName>
</protein>
<name>X0UHB5_9ZZZZ</name>
<organism evidence="1">
    <name type="scientific">marine sediment metagenome</name>
    <dbReference type="NCBI Taxonomy" id="412755"/>
    <lineage>
        <taxon>unclassified sequences</taxon>
        <taxon>metagenomes</taxon>
        <taxon>ecological metagenomes</taxon>
    </lineage>
</organism>
<feature type="non-terminal residue" evidence="1">
    <location>
        <position position="1"/>
    </location>
</feature>
<comment type="caution">
    <text evidence="1">The sequence shown here is derived from an EMBL/GenBank/DDBJ whole genome shotgun (WGS) entry which is preliminary data.</text>
</comment>